<keyword evidence="4" id="KW-1185">Reference proteome</keyword>
<gene>
    <name evidence="3" type="ORF">F4559_004275</name>
</gene>
<feature type="transmembrane region" description="Helical" evidence="2">
    <location>
        <begin position="246"/>
        <end position="270"/>
    </location>
</feature>
<feature type="transmembrane region" description="Helical" evidence="2">
    <location>
        <begin position="160"/>
        <end position="178"/>
    </location>
</feature>
<feature type="compositionally biased region" description="Basic residues" evidence="1">
    <location>
        <begin position="455"/>
        <end position="464"/>
    </location>
</feature>
<evidence type="ECO:0000313" key="3">
    <source>
        <dbReference type="EMBL" id="MBB4966916.1"/>
    </source>
</evidence>
<name>A0A7W7WXA2_9PSEU</name>
<dbReference type="Proteomes" id="UP000542674">
    <property type="component" value="Unassembled WGS sequence"/>
</dbReference>
<evidence type="ECO:0000256" key="1">
    <source>
        <dbReference type="SAM" id="MobiDB-lite"/>
    </source>
</evidence>
<dbReference type="EMBL" id="JACHJS010000001">
    <property type="protein sequence ID" value="MBB4966916.1"/>
    <property type="molecule type" value="Genomic_DNA"/>
</dbReference>
<keyword evidence="2" id="KW-0472">Membrane</keyword>
<dbReference type="RefSeq" id="WP_184671223.1">
    <property type="nucleotide sequence ID" value="NZ_BAABAI010000040.1"/>
</dbReference>
<protein>
    <submittedName>
        <fullName evidence="3">Uncharacterized protein</fullName>
    </submittedName>
</protein>
<evidence type="ECO:0000256" key="2">
    <source>
        <dbReference type="SAM" id="Phobius"/>
    </source>
</evidence>
<keyword evidence="2" id="KW-1133">Transmembrane helix</keyword>
<feature type="region of interest" description="Disordered" evidence="1">
    <location>
        <begin position="436"/>
        <end position="464"/>
    </location>
</feature>
<proteinExistence type="predicted"/>
<organism evidence="3 4">
    <name type="scientific">Saccharothrix violaceirubra</name>
    <dbReference type="NCBI Taxonomy" id="413306"/>
    <lineage>
        <taxon>Bacteria</taxon>
        <taxon>Bacillati</taxon>
        <taxon>Actinomycetota</taxon>
        <taxon>Actinomycetes</taxon>
        <taxon>Pseudonocardiales</taxon>
        <taxon>Pseudonocardiaceae</taxon>
        <taxon>Saccharothrix</taxon>
    </lineage>
</organism>
<dbReference type="AlphaFoldDB" id="A0A7W7WXA2"/>
<keyword evidence="2" id="KW-0812">Transmembrane</keyword>
<evidence type="ECO:0000313" key="4">
    <source>
        <dbReference type="Proteomes" id="UP000542674"/>
    </source>
</evidence>
<sequence length="464" mass="50801">MGRPAERVDNGTTIFHNGQATYRLSDGENRQERITVAINRLKAGMPRLAEEASAVDRVLDRLESLDEKTRLEIMLNVERIVGGVLQDALHVANARLVAGQRMEAGRERRAWKFFEPEPAAPRLLDWGVAEVPGMWQPAVAAVAALSGLVAMGIGHDLSTTWLALPLLVGGGWLVFGAAPERGLLDARMAKAGREHGVPAQPAPPASNEFRRLIRWHVRQVAGHWHRGDFFAYRPALTVPKNVTLRFGGGVTTATVGLVVLLCGGCAWFVARSVAPRAAAIARDEAQELHPAEQAEFERWRAVLAYHPEDVEMGRWLELDSAYFLDGVAHDEQLRSFRYEALASARVEEEGIRRAADGEDPGAGASAPFDRQRLRRRRFALSLVDCHPISALAETFQGPPDADAESQAELLCLAVGGSGIESAPHIRESVAAEGPGWIAREGTGGVVGRTRGDRPGRRRRKRRKR</sequence>
<accession>A0A7W7WXA2</accession>
<comment type="caution">
    <text evidence="3">The sequence shown here is derived from an EMBL/GenBank/DDBJ whole genome shotgun (WGS) entry which is preliminary data.</text>
</comment>
<feature type="transmembrane region" description="Helical" evidence="2">
    <location>
        <begin position="134"/>
        <end position="153"/>
    </location>
</feature>
<reference evidence="3 4" key="1">
    <citation type="submission" date="2020-08" db="EMBL/GenBank/DDBJ databases">
        <title>Sequencing the genomes of 1000 actinobacteria strains.</title>
        <authorList>
            <person name="Klenk H.-P."/>
        </authorList>
    </citation>
    <scope>NUCLEOTIDE SEQUENCE [LARGE SCALE GENOMIC DNA]</scope>
    <source>
        <strain evidence="3 4">DSM 45084</strain>
    </source>
</reference>